<reference evidence="1 2" key="1">
    <citation type="submission" date="2020-08" db="EMBL/GenBank/DDBJ databases">
        <title>Genomic Encyclopedia of Type Strains, Phase IV (KMG-IV): sequencing the most valuable type-strain genomes for metagenomic binning, comparative biology and taxonomic classification.</title>
        <authorList>
            <person name="Goeker M."/>
        </authorList>
    </citation>
    <scope>NUCLEOTIDE SEQUENCE [LARGE SCALE GENOMIC DNA]</scope>
    <source>
        <strain evidence="1 2">DSM 25620</strain>
    </source>
</reference>
<dbReference type="RefSeq" id="WP_139316432.1">
    <property type="nucleotide sequence ID" value="NZ_JACHIL010000003.1"/>
</dbReference>
<accession>A0A7W8AK31</accession>
<name>A0A7W8AK31_9HYPH</name>
<dbReference type="Proteomes" id="UP000531231">
    <property type="component" value="Unassembled WGS sequence"/>
</dbReference>
<dbReference type="EMBL" id="JACHIL010000003">
    <property type="protein sequence ID" value="MBB5091284.1"/>
    <property type="molecule type" value="Genomic_DNA"/>
</dbReference>
<proteinExistence type="predicted"/>
<organism evidence="1 2">
    <name type="scientific">Pseudochrobactrum saccharolyticum</name>
    <dbReference type="NCBI Taxonomy" id="354352"/>
    <lineage>
        <taxon>Bacteria</taxon>
        <taxon>Pseudomonadati</taxon>
        <taxon>Pseudomonadota</taxon>
        <taxon>Alphaproteobacteria</taxon>
        <taxon>Hyphomicrobiales</taxon>
        <taxon>Brucellaceae</taxon>
        <taxon>Pseudochrobactrum</taxon>
    </lineage>
</organism>
<evidence type="ECO:0000313" key="1">
    <source>
        <dbReference type="EMBL" id="MBB5091284.1"/>
    </source>
</evidence>
<keyword evidence="2" id="KW-1185">Reference proteome</keyword>
<gene>
    <name evidence="1" type="ORF">HNQ68_001825</name>
</gene>
<sequence>MRMQRFMKWHLSGDDWIVMDCLTGEEAFVGGVKYGALIEVEAERYAETLNWLHSYAPLNSAPWIYEEPYERE</sequence>
<dbReference type="AlphaFoldDB" id="A0A7W8AK31"/>
<protein>
    <submittedName>
        <fullName evidence="1">Uncharacterized protein</fullName>
    </submittedName>
</protein>
<evidence type="ECO:0000313" key="2">
    <source>
        <dbReference type="Proteomes" id="UP000531231"/>
    </source>
</evidence>
<comment type="caution">
    <text evidence="1">The sequence shown here is derived from an EMBL/GenBank/DDBJ whole genome shotgun (WGS) entry which is preliminary data.</text>
</comment>